<dbReference type="PANTHER" id="PTHR21485">
    <property type="entry name" value="HAD SUPERFAMILY MEMBERS CMAS AND KDSC"/>
    <property type="match status" value="1"/>
</dbReference>
<dbReference type="EMBL" id="PDEM01000020">
    <property type="protein sequence ID" value="PHZ85055.1"/>
    <property type="molecule type" value="Genomic_DNA"/>
</dbReference>
<dbReference type="Gene3D" id="3.90.550.10">
    <property type="entry name" value="Spore Coat Polysaccharide Biosynthesis Protein SpsA, Chain A"/>
    <property type="match status" value="1"/>
</dbReference>
<dbReference type="OrthoDB" id="9805604at2"/>
<gene>
    <name evidence="1" type="ORF">CRD36_08745</name>
</gene>
<organism evidence="1 2">
    <name type="scientific">Paremcibacter congregatus</name>
    <dbReference type="NCBI Taxonomy" id="2043170"/>
    <lineage>
        <taxon>Bacteria</taxon>
        <taxon>Pseudomonadati</taxon>
        <taxon>Pseudomonadota</taxon>
        <taxon>Alphaproteobacteria</taxon>
        <taxon>Emcibacterales</taxon>
        <taxon>Emcibacteraceae</taxon>
        <taxon>Paremcibacter</taxon>
    </lineage>
</organism>
<sequence>MNKKIVAIIPARGGSKGLPGKNTADLAGKPLIAWTIEASLASDYIAKTLVTSEDDRILAVSAAHGADTIKRPAEFATDTATSESVIRDALEQLARTHEKFEYLILLQPTSPLRTRDMIDAACARFFDSGATALISVCEIDNKILKAFKADDDGYIRGISNDRYPFMRRQDLPETYISNGAIYIINIGEFQAQESLLTDKTIPFVMDGRSSMDIDTAEDLAQVAQTIAAERH</sequence>
<dbReference type="InterPro" id="IPR029044">
    <property type="entry name" value="Nucleotide-diphossugar_trans"/>
</dbReference>
<dbReference type="InParanoid" id="A0A2G4YRV3"/>
<dbReference type="SUPFAM" id="SSF53448">
    <property type="entry name" value="Nucleotide-diphospho-sugar transferases"/>
    <property type="match status" value="1"/>
</dbReference>
<dbReference type="PANTHER" id="PTHR21485:SF6">
    <property type="entry name" value="N-ACYLNEURAMINATE CYTIDYLYLTRANSFERASE-RELATED"/>
    <property type="match status" value="1"/>
</dbReference>
<evidence type="ECO:0000313" key="1">
    <source>
        <dbReference type="EMBL" id="PHZ85055.1"/>
    </source>
</evidence>
<name>A0A2G4YRV3_9PROT</name>
<comment type="caution">
    <text evidence="1">The sequence shown here is derived from an EMBL/GenBank/DDBJ whole genome shotgun (WGS) entry which is preliminary data.</text>
</comment>
<keyword evidence="1" id="KW-0548">Nucleotidyltransferase</keyword>
<reference evidence="1 2" key="1">
    <citation type="submission" date="2017-10" db="EMBL/GenBank/DDBJ databases">
        <title>Frigbacter circumglobatus gen. nov. sp. nov., isolated from sediment cultured in situ.</title>
        <authorList>
            <person name="Zhao Z."/>
        </authorList>
    </citation>
    <scope>NUCLEOTIDE SEQUENCE [LARGE SCALE GENOMIC DNA]</scope>
    <source>
        <strain evidence="1 2">ZYL</strain>
    </source>
</reference>
<evidence type="ECO:0000313" key="2">
    <source>
        <dbReference type="Proteomes" id="UP000229730"/>
    </source>
</evidence>
<keyword evidence="2" id="KW-1185">Reference proteome</keyword>
<dbReference type="AlphaFoldDB" id="A0A2G4YRV3"/>
<dbReference type="InterPro" id="IPR050793">
    <property type="entry name" value="CMP-NeuNAc_synthase"/>
</dbReference>
<dbReference type="CDD" id="cd02513">
    <property type="entry name" value="CMP-NeuAc_Synthase"/>
    <property type="match status" value="1"/>
</dbReference>
<keyword evidence="1" id="KW-0808">Transferase</keyword>
<dbReference type="InterPro" id="IPR003329">
    <property type="entry name" value="Cytidylyl_trans"/>
</dbReference>
<proteinExistence type="predicted"/>
<protein>
    <submittedName>
        <fullName evidence="1">Acylneuraminate cytidylyltransferase</fullName>
    </submittedName>
</protein>
<accession>A0A2G4YRV3</accession>
<dbReference type="Proteomes" id="UP000229730">
    <property type="component" value="Unassembled WGS sequence"/>
</dbReference>
<dbReference type="GO" id="GO:0008781">
    <property type="term" value="F:N-acylneuraminate cytidylyltransferase activity"/>
    <property type="evidence" value="ECO:0007669"/>
    <property type="project" value="TreeGrafter"/>
</dbReference>
<dbReference type="Pfam" id="PF02348">
    <property type="entry name" value="CTP_transf_3"/>
    <property type="match status" value="1"/>
</dbReference>